<evidence type="ECO:0000313" key="3">
    <source>
        <dbReference type="Proteomes" id="UP000620550"/>
    </source>
</evidence>
<dbReference type="Proteomes" id="UP000620550">
    <property type="component" value="Unassembled WGS sequence"/>
</dbReference>
<dbReference type="Gene3D" id="3.40.50.2000">
    <property type="entry name" value="Glycogen Phosphorylase B"/>
    <property type="match status" value="2"/>
</dbReference>
<sequence length="401" mass="45930">MKKKILLLTTIYPSPDMTLLNGTNVCHYFAKEWVKQGYEVRVIFNYPVYSKVVHKVADFFGRRAASIGQSYFITKRISEKKHYIMDGVSVLRIPLYKWLPKVAVKKPILYNQIELIKTELDQNQFRPDFIVAHFCYPHLEIVAKLGKFYNARTTIVNHIQSLPLHRYVGRNYKDYFKAIDVWGYRSESIKKDFETQFGTQNRSFICYSGVPKEFILDNPRSFRDKLSRYVYVGSLITRKYPLAVLRGILGAKSVNNFSLDYVGEGAERLKIEKFLSSSTEKANVKLWGNLRREDVLDKLDAAECFIMISRGETFGLVYLEAMSRGLIVIASRGEGMEGIIEDGVNGFFCEPGDHIQLAEVIDRINTLSSGEKATLSKNAIDTAHKFSDEKVAADYLEAIIN</sequence>
<comment type="caution">
    <text evidence="2">The sequence shown here is derived from an EMBL/GenBank/DDBJ whole genome shotgun (WGS) entry which is preliminary data.</text>
</comment>
<dbReference type="PANTHER" id="PTHR45947:SF3">
    <property type="entry name" value="SULFOQUINOVOSYL TRANSFERASE SQD2"/>
    <property type="match status" value="1"/>
</dbReference>
<dbReference type="SUPFAM" id="SSF53756">
    <property type="entry name" value="UDP-Glycosyltransferase/glycogen phosphorylase"/>
    <property type="match status" value="1"/>
</dbReference>
<feature type="domain" description="Glycosyl transferase family 1" evidence="1">
    <location>
        <begin position="224"/>
        <end position="379"/>
    </location>
</feature>
<accession>A0ABQ3I0Y9</accession>
<proteinExistence type="predicted"/>
<organism evidence="2 3">
    <name type="scientific">Sphingobacterium griseoflavum</name>
    <dbReference type="NCBI Taxonomy" id="1474952"/>
    <lineage>
        <taxon>Bacteria</taxon>
        <taxon>Pseudomonadati</taxon>
        <taxon>Bacteroidota</taxon>
        <taxon>Sphingobacteriia</taxon>
        <taxon>Sphingobacteriales</taxon>
        <taxon>Sphingobacteriaceae</taxon>
        <taxon>Sphingobacterium</taxon>
    </lineage>
</organism>
<keyword evidence="3" id="KW-1185">Reference proteome</keyword>
<dbReference type="InterPro" id="IPR001296">
    <property type="entry name" value="Glyco_trans_1"/>
</dbReference>
<dbReference type="Pfam" id="PF00534">
    <property type="entry name" value="Glycos_transf_1"/>
    <property type="match status" value="1"/>
</dbReference>
<protein>
    <recommendedName>
        <fullName evidence="1">Glycosyl transferase family 1 domain-containing protein</fullName>
    </recommendedName>
</protein>
<evidence type="ECO:0000259" key="1">
    <source>
        <dbReference type="Pfam" id="PF00534"/>
    </source>
</evidence>
<dbReference type="RefSeq" id="WP_189626802.1">
    <property type="nucleotide sequence ID" value="NZ_BNAF01000008.1"/>
</dbReference>
<name>A0ABQ3I0Y9_9SPHI</name>
<reference evidence="3" key="1">
    <citation type="journal article" date="2019" name="Int. J. Syst. Evol. Microbiol.">
        <title>The Global Catalogue of Microorganisms (GCM) 10K type strain sequencing project: providing services to taxonomists for standard genome sequencing and annotation.</title>
        <authorList>
            <consortium name="The Broad Institute Genomics Platform"/>
            <consortium name="The Broad Institute Genome Sequencing Center for Infectious Disease"/>
            <person name="Wu L."/>
            <person name="Ma J."/>
        </authorList>
    </citation>
    <scope>NUCLEOTIDE SEQUENCE [LARGE SCALE GENOMIC DNA]</scope>
    <source>
        <strain evidence="3">CGMCC 1.12966</strain>
    </source>
</reference>
<dbReference type="PANTHER" id="PTHR45947">
    <property type="entry name" value="SULFOQUINOVOSYL TRANSFERASE SQD2"/>
    <property type="match status" value="1"/>
</dbReference>
<dbReference type="EMBL" id="BNAF01000008">
    <property type="protein sequence ID" value="GHE39088.1"/>
    <property type="molecule type" value="Genomic_DNA"/>
</dbReference>
<evidence type="ECO:0000313" key="2">
    <source>
        <dbReference type="EMBL" id="GHE39088.1"/>
    </source>
</evidence>
<dbReference type="InterPro" id="IPR050194">
    <property type="entry name" value="Glycosyltransferase_grp1"/>
</dbReference>
<gene>
    <name evidence="2" type="ORF">GCM10017764_22860</name>
</gene>